<dbReference type="KEGG" id="ota:OT_ostta11g00150"/>
<evidence type="ECO:0000256" key="3">
    <source>
        <dbReference type="SAM" id="MobiDB-lite"/>
    </source>
</evidence>
<dbReference type="InterPro" id="IPR046342">
    <property type="entry name" value="CBS_dom_sf"/>
</dbReference>
<dbReference type="PROSITE" id="PS51371">
    <property type="entry name" value="CBS"/>
    <property type="match status" value="2"/>
</dbReference>
<dbReference type="AlphaFoldDB" id="Q00ZE1"/>
<evidence type="ECO:0000313" key="6">
    <source>
        <dbReference type="EMBL" id="OUS43516.1"/>
    </source>
</evidence>
<accession>A0A454XKA3</accession>
<evidence type="ECO:0000259" key="4">
    <source>
        <dbReference type="PROSITE" id="PS51371"/>
    </source>
</evidence>
<dbReference type="SUPFAM" id="SSF54631">
    <property type="entry name" value="CBS-domain pair"/>
    <property type="match status" value="1"/>
</dbReference>
<accession>Q00ZE1</accession>
<reference evidence="6" key="3">
    <citation type="submission" date="2017-04" db="EMBL/GenBank/DDBJ databases">
        <title>Population genomics of picophytoplankton unveils novel chromosome hypervariability.</title>
        <authorList>
            <consortium name="DOE Joint Genome Institute"/>
            <person name="Blanc-Mathieu R."/>
            <person name="Krasovec M."/>
            <person name="Hebrard M."/>
            <person name="Yau S."/>
            <person name="Desgranges E."/>
            <person name="Martin J."/>
            <person name="Schackwitz W."/>
            <person name="Kuo A."/>
            <person name="Salin G."/>
            <person name="Donnadieu C."/>
            <person name="Desdevises Y."/>
            <person name="Sanchez-Ferandin S."/>
            <person name="Moreau H."/>
            <person name="Rivals E."/>
            <person name="Grigoriev I.V."/>
            <person name="Grimsley N."/>
            <person name="Eyre-Walker A."/>
            <person name="Piganeau G."/>
        </authorList>
    </citation>
    <scope>NUCLEOTIDE SEQUENCE [LARGE SCALE GENOMIC DNA]</scope>
    <source>
        <strain evidence="6">RCC 1115</strain>
    </source>
</reference>
<name>Q00ZE1_OSTTA</name>
<dbReference type="EMBL" id="CAID01000011">
    <property type="protein sequence ID" value="CAL55618.1"/>
    <property type="molecule type" value="Genomic_DNA"/>
</dbReference>
<feature type="domain" description="CBS" evidence="4">
    <location>
        <begin position="74"/>
        <end position="130"/>
    </location>
</feature>
<dbReference type="InterPro" id="IPR000644">
    <property type="entry name" value="CBS_dom"/>
</dbReference>
<dbReference type="OrthoDB" id="418595at2759"/>
<organism evidence="5 7">
    <name type="scientific">Ostreococcus tauri</name>
    <name type="common">Marine green alga</name>
    <dbReference type="NCBI Taxonomy" id="70448"/>
    <lineage>
        <taxon>Eukaryota</taxon>
        <taxon>Viridiplantae</taxon>
        <taxon>Chlorophyta</taxon>
        <taxon>Mamiellophyceae</taxon>
        <taxon>Mamiellales</taxon>
        <taxon>Bathycoccaceae</taxon>
        <taxon>Ostreococcus</taxon>
    </lineage>
</organism>
<dbReference type="RefSeq" id="XP_003081815.1">
    <property type="nucleotide sequence ID" value="XM_003081767.1"/>
</dbReference>
<feature type="domain" description="CBS" evidence="4">
    <location>
        <begin position="178"/>
        <end position="234"/>
    </location>
</feature>
<dbReference type="Pfam" id="PF00571">
    <property type="entry name" value="CBS"/>
    <property type="match status" value="2"/>
</dbReference>
<dbReference type="EMBL" id="KZ155831">
    <property type="protein sequence ID" value="OUS43516.1"/>
    <property type="molecule type" value="Genomic_DNA"/>
</dbReference>
<gene>
    <name evidence="6" type="ORF">BE221DRAFT_194384</name>
    <name evidence="5" type="ORF">OT_ostta11g00150</name>
</gene>
<accession>A0A1Y5I1Z9</accession>
<proteinExistence type="predicted"/>
<keyword evidence="2" id="KW-0129">CBS domain</keyword>
<dbReference type="SMART" id="SM00116">
    <property type="entry name" value="CBS"/>
    <property type="match status" value="2"/>
</dbReference>
<protein>
    <submittedName>
        <fullName evidence="5">CBS domain</fullName>
    </submittedName>
</protein>
<dbReference type="InParanoid" id="Q00ZE1"/>
<evidence type="ECO:0000313" key="7">
    <source>
        <dbReference type="Proteomes" id="UP000009170"/>
    </source>
</evidence>
<dbReference type="Gene3D" id="3.10.580.10">
    <property type="entry name" value="CBS-domain"/>
    <property type="match status" value="1"/>
</dbReference>
<dbReference type="InterPro" id="IPR051462">
    <property type="entry name" value="CBS_domain-containing"/>
</dbReference>
<dbReference type="FunCoup" id="Q00ZE1">
    <property type="interactions" value="196"/>
</dbReference>
<keyword evidence="1" id="KW-0677">Repeat</keyword>
<feature type="region of interest" description="Disordered" evidence="3">
    <location>
        <begin position="1"/>
        <end position="41"/>
    </location>
</feature>
<sequence>MTCSTSRPQSPATRSNAAFGRRSRSTSSSPQRNRSHRHRHRVALRTRASSNDQETLTWDEIENIVNRDVVRSVMTSRVLSVGPNASVFEAMKLLVENRISAVPVVDEKGVVLGVVSEYDLMARVGKKETTRSVKDDGMFPRVGRCDEFNGNVKQMWNQFHNLQERMYKASGTKVLTAMHETPATCTPDTPLVEATELMLDKNLARLPVVDERGALLGILSRGDIMRRTFQAFLLAQQTTDRDEFAREVQKLDVSDPGINSEMNPSPSVVEFCEAAPDDDECKIFD</sequence>
<reference evidence="5 7" key="1">
    <citation type="journal article" date="2006" name="Proc. Natl. Acad. Sci. U.S.A.">
        <title>Genome analysis of the smallest free-living eukaryote Ostreococcus tauri unveils many unique features.</title>
        <authorList>
            <person name="Derelle E."/>
            <person name="Ferraz C."/>
            <person name="Rombauts S."/>
            <person name="Rouze P."/>
            <person name="Worden A.Z."/>
            <person name="Robbens S."/>
            <person name="Partensky F."/>
            <person name="Degroeve S."/>
            <person name="Echeynie S."/>
            <person name="Cooke R."/>
            <person name="Saeys Y."/>
            <person name="Wuyts J."/>
            <person name="Jabbari K."/>
            <person name="Bowler C."/>
            <person name="Panaud O."/>
            <person name="Piegu B."/>
            <person name="Ball S.G."/>
            <person name="Ral J.-P."/>
            <person name="Bouget F.-Y."/>
            <person name="Piganeau G."/>
            <person name="De Baets B."/>
            <person name="Picard A."/>
            <person name="Delseny M."/>
            <person name="Demaille J."/>
            <person name="Van de Peer Y."/>
            <person name="Moreau H."/>
        </authorList>
    </citation>
    <scope>NUCLEOTIDE SEQUENCE [LARGE SCALE GENOMIC DNA]</scope>
    <source>
        <strain evidence="5 7">OTTH0595</strain>
    </source>
</reference>
<dbReference type="GeneID" id="9835827"/>
<evidence type="ECO:0000313" key="5">
    <source>
        <dbReference type="EMBL" id="CAL55618.1"/>
    </source>
</evidence>
<dbReference type="CDD" id="cd04586">
    <property type="entry name" value="CBS_pair_BON_assoc"/>
    <property type="match status" value="1"/>
</dbReference>
<dbReference type="PANTHER" id="PTHR48108">
    <property type="entry name" value="CBS DOMAIN-CONTAINING PROTEIN CBSX2, CHLOROPLASTIC"/>
    <property type="match status" value="1"/>
</dbReference>
<dbReference type="PANTHER" id="PTHR48108:SF6">
    <property type="entry name" value="CBS DOMAIN-CONTAINING PROTEIN CBSX1, CHLOROPLASTIC"/>
    <property type="match status" value="1"/>
</dbReference>
<feature type="compositionally biased region" description="Polar residues" evidence="3">
    <location>
        <begin position="1"/>
        <end position="16"/>
    </location>
</feature>
<dbReference type="STRING" id="70448.Q00ZE1"/>
<evidence type="ECO:0000256" key="1">
    <source>
        <dbReference type="ARBA" id="ARBA00022737"/>
    </source>
</evidence>
<keyword evidence="7" id="KW-1185">Reference proteome</keyword>
<reference evidence="5" key="2">
    <citation type="journal article" date="2014" name="BMC Genomics">
        <title>An improved genome of the model marine alga Ostreococcus tauri unfolds by assessing Illumina de novo assemblies.</title>
        <authorList>
            <person name="Blanc-Mathieu R."/>
            <person name="Verhelst B."/>
            <person name="Derelle E."/>
            <person name="Rombauts S."/>
            <person name="Bouget F.Y."/>
            <person name="Carre I."/>
            <person name="Chateau A."/>
            <person name="Eyre-Walker A."/>
            <person name="Grimsley N."/>
            <person name="Moreau H."/>
            <person name="Piegu B."/>
            <person name="Rivals E."/>
            <person name="Schackwitz W."/>
            <person name="Van de Peer Y."/>
            <person name="Piganeau G."/>
        </authorList>
    </citation>
    <scope>NUCLEOTIDE SEQUENCE</scope>
    <source>
        <strain evidence="5">RCC4221</strain>
    </source>
</reference>
<evidence type="ECO:0000256" key="2">
    <source>
        <dbReference type="PROSITE-ProRule" id="PRU00703"/>
    </source>
</evidence>
<dbReference type="Proteomes" id="UP000009170">
    <property type="component" value="Unassembled WGS sequence"/>
</dbReference>
<dbReference type="Proteomes" id="UP000195557">
    <property type="component" value="Unassembled WGS sequence"/>
</dbReference>